<reference evidence="2" key="2">
    <citation type="submission" date="2024-06" db="EMBL/GenBank/DDBJ databases">
        <authorList>
            <person name="Deng Y."/>
        </authorList>
    </citation>
    <scope>NUCLEOTIDE SEQUENCE</scope>
    <source>
        <strain evidence="2">TCYB15</strain>
        <plasmid evidence="2">pZYJ01</plasmid>
    </source>
</reference>
<dbReference type="EMBL" id="CP159194">
    <property type="protein sequence ID" value="XCF11847.1"/>
    <property type="molecule type" value="Genomic_DNA"/>
</dbReference>
<dbReference type="AlphaFoldDB" id="A0AAU8C7X5"/>
<keyword evidence="2" id="KW-0614">Plasmid</keyword>
<gene>
    <name evidence="2" type="ORF">ABM428_14460</name>
</gene>
<protein>
    <submittedName>
        <fullName evidence="2">Uncharacterized protein</fullName>
    </submittedName>
</protein>
<geneLocation type="plasmid" evidence="2">
    <name>pZYJ01</name>
</geneLocation>
<keyword evidence="1" id="KW-0732">Signal</keyword>
<feature type="signal peptide" evidence="1">
    <location>
        <begin position="1"/>
        <end position="20"/>
    </location>
</feature>
<proteinExistence type="predicted"/>
<accession>A0AAU8C7X5</accession>
<dbReference type="KEGG" id="suly:ABM428_14460"/>
<organism evidence="2">
    <name type="scientific">Sulfitobacter sp. TCYB15</name>
    <dbReference type="NCBI Taxonomy" id="3229275"/>
    <lineage>
        <taxon>Bacteria</taxon>
        <taxon>Pseudomonadati</taxon>
        <taxon>Pseudomonadota</taxon>
        <taxon>Alphaproteobacteria</taxon>
        <taxon>Rhodobacterales</taxon>
        <taxon>Roseobacteraceae</taxon>
        <taxon>Sulfitobacter</taxon>
    </lineage>
</organism>
<sequence>MIRSAVSSLVIGFLAVSAQAEDARSELARQIEEASVTSNQPYLDTGVSFGWQLYPPLIYRREMQISDCDVTALTFKISDENSAEGPFIEITFDLNRTRIPDPSVPIGDEYAFMTGSGDEPNGSAMFEMHFLPPYEPIIWSKTSEAEFEQPAVFIRFLMEPIVDEKQPRRLLSLLNKYQAAYCTFSG</sequence>
<evidence type="ECO:0000313" key="2">
    <source>
        <dbReference type="EMBL" id="XCF11847.1"/>
    </source>
</evidence>
<evidence type="ECO:0000256" key="1">
    <source>
        <dbReference type="SAM" id="SignalP"/>
    </source>
</evidence>
<feature type="chain" id="PRO_5043605351" evidence="1">
    <location>
        <begin position="21"/>
        <end position="186"/>
    </location>
</feature>
<name>A0AAU8C7X5_9RHOB</name>
<dbReference type="RefSeq" id="WP_353628461.1">
    <property type="nucleotide sequence ID" value="NZ_CP159194.1"/>
</dbReference>
<reference evidence="2" key="1">
    <citation type="journal article" date="2020" name="Int. J. Syst. Evol. Microbiol.">
        <title>Notification of changes in taxonomic opinion previously published outside the IJSEM.</title>
        <authorList>
            <person name="Oren A."/>
            <person name="Garrity G."/>
        </authorList>
    </citation>
    <scope>NUCLEOTIDE SEQUENCE</scope>
    <source>
        <strain evidence="2">TCYB15</strain>
    </source>
</reference>